<dbReference type="PATRIC" id="fig|883158.3.peg.1949"/>
<dbReference type="InterPro" id="IPR004481">
    <property type="entry name" value="K/Na/Ca-exchanger"/>
</dbReference>
<dbReference type="GO" id="GO:0006874">
    <property type="term" value="P:intracellular calcium ion homeostasis"/>
    <property type="evidence" value="ECO:0007669"/>
    <property type="project" value="TreeGrafter"/>
</dbReference>
<protein>
    <submittedName>
        <fullName evidence="7">K+-dependent Na+/Ca+ exchanger</fullName>
    </submittedName>
</protein>
<name>H1Q4V8_9BACT</name>
<dbReference type="GO" id="GO:0005262">
    <property type="term" value="F:calcium channel activity"/>
    <property type="evidence" value="ECO:0007669"/>
    <property type="project" value="TreeGrafter"/>
</dbReference>
<keyword evidence="4 5" id="KW-0472">Membrane</keyword>
<dbReference type="Gene3D" id="1.20.1420.30">
    <property type="entry name" value="NCX, central ion-binding region"/>
    <property type="match status" value="2"/>
</dbReference>
<evidence type="ECO:0000256" key="2">
    <source>
        <dbReference type="ARBA" id="ARBA00022692"/>
    </source>
</evidence>
<proteinExistence type="predicted"/>
<keyword evidence="2 5" id="KW-0812">Transmembrane</keyword>
<dbReference type="InterPro" id="IPR044880">
    <property type="entry name" value="NCX_ion-bd_dom_sf"/>
</dbReference>
<dbReference type="NCBIfam" id="TIGR00367">
    <property type="entry name" value="calcium/sodium antiporter"/>
    <property type="match status" value="1"/>
</dbReference>
<feature type="domain" description="Sodium/calcium exchanger membrane region" evidence="6">
    <location>
        <begin position="166"/>
        <end position="305"/>
    </location>
</feature>
<feature type="transmembrane region" description="Helical" evidence="5">
    <location>
        <begin position="261"/>
        <end position="280"/>
    </location>
</feature>
<dbReference type="RefSeq" id="WP_006953578.1">
    <property type="nucleotide sequence ID" value="NZ_JH594523.1"/>
</dbReference>
<feature type="transmembrane region" description="Helical" evidence="5">
    <location>
        <begin position="68"/>
        <end position="92"/>
    </location>
</feature>
<feature type="domain" description="Sodium/calcium exchanger membrane region" evidence="6">
    <location>
        <begin position="7"/>
        <end position="144"/>
    </location>
</feature>
<dbReference type="Proteomes" id="UP000016023">
    <property type="component" value="Unassembled WGS sequence"/>
</dbReference>
<dbReference type="InterPro" id="IPR004837">
    <property type="entry name" value="NaCa_Exmemb"/>
</dbReference>
<gene>
    <name evidence="7" type="ORF">HMPREF9140_01946</name>
</gene>
<comment type="subcellular location">
    <subcellularLocation>
        <location evidence="1">Membrane</location>
        <topology evidence="1">Multi-pass membrane protein</topology>
    </subcellularLocation>
</comment>
<organism evidence="7 8">
    <name type="scientific">Prevotella micans F0438</name>
    <dbReference type="NCBI Taxonomy" id="883158"/>
    <lineage>
        <taxon>Bacteria</taxon>
        <taxon>Pseudomonadati</taxon>
        <taxon>Bacteroidota</taxon>
        <taxon>Bacteroidia</taxon>
        <taxon>Bacteroidales</taxon>
        <taxon>Prevotellaceae</taxon>
        <taxon>Prevotella</taxon>
    </lineage>
</organism>
<dbReference type="GO" id="GO:0008273">
    <property type="term" value="F:calcium, potassium:sodium antiporter activity"/>
    <property type="evidence" value="ECO:0007669"/>
    <property type="project" value="TreeGrafter"/>
</dbReference>
<dbReference type="HOGENOM" id="CLU_007948_0_3_10"/>
<feature type="transmembrane region" description="Helical" evidence="5">
    <location>
        <begin position="35"/>
        <end position="56"/>
    </location>
</feature>
<dbReference type="eggNOG" id="COG0530">
    <property type="taxonomic scope" value="Bacteria"/>
</dbReference>
<reference evidence="7 8" key="1">
    <citation type="submission" date="2011-12" db="EMBL/GenBank/DDBJ databases">
        <title>The Genome Sequence of Prevotella micans F0438.</title>
        <authorList>
            <consortium name="The Broad Institute Genome Sequencing Platform"/>
            <person name="Earl A."/>
            <person name="Ward D."/>
            <person name="Feldgarden M."/>
            <person name="Gevers D."/>
            <person name="Izard J."/>
            <person name="Baranova O.V."/>
            <person name="Blanton J.M."/>
            <person name="Wade W.G."/>
            <person name="Dewhirst F.E."/>
            <person name="Young S.K."/>
            <person name="Zeng Q."/>
            <person name="Gargeya S."/>
            <person name="Fitzgerald M."/>
            <person name="Haas B."/>
            <person name="Abouelleil A."/>
            <person name="Alvarado L."/>
            <person name="Arachchi H.M."/>
            <person name="Berlin A."/>
            <person name="Chapman S.B."/>
            <person name="Gearin G."/>
            <person name="Goldberg J."/>
            <person name="Griggs A."/>
            <person name="Gujja S."/>
            <person name="Hansen M."/>
            <person name="Heiman D."/>
            <person name="Howarth C."/>
            <person name="Larimer J."/>
            <person name="Lui A."/>
            <person name="MacDonald P.J.P."/>
            <person name="McCowen C."/>
            <person name="Montmayeur A."/>
            <person name="Murphy C."/>
            <person name="Neiman D."/>
            <person name="Pearson M."/>
            <person name="Priest M."/>
            <person name="Roberts A."/>
            <person name="Saif S."/>
            <person name="Shea T."/>
            <person name="Sisk P."/>
            <person name="Stolte C."/>
            <person name="Sykes S."/>
            <person name="Wortman J."/>
            <person name="Nusbaum C."/>
            <person name="Birren B."/>
        </authorList>
    </citation>
    <scope>NUCLEOTIDE SEQUENCE [LARGE SCALE GENOMIC DNA]</scope>
    <source>
        <strain evidence="7 8">F0438</strain>
    </source>
</reference>
<dbReference type="Pfam" id="PF01699">
    <property type="entry name" value="Na_Ca_ex"/>
    <property type="match status" value="2"/>
</dbReference>
<feature type="transmembrane region" description="Helical" evidence="5">
    <location>
        <begin position="164"/>
        <end position="184"/>
    </location>
</feature>
<dbReference type="EMBL" id="AGWK01000055">
    <property type="protein sequence ID" value="EHO66171.1"/>
    <property type="molecule type" value="Genomic_DNA"/>
</dbReference>
<feature type="transmembrane region" description="Helical" evidence="5">
    <location>
        <begin position="286"/>
        <end position="306"/>
    </location>
</feature>
<evidence type="ECO:0000313" key="8">
    <source>
        <dbReference type="Proteomes" id="UP000016023"/>
    </source>
</evidence>
<sequence>MILEISFIVGGIILVLWGADRLTEGAVAVAERMNVPQIVIGLTVVALGTSMPEFCVSLISALKGTPDLAVGNIVGSNIFNSLLIVGAAAMVMPMTILKSTVRKDIPFALVASTVLLMMCLDGNIGRLDAAILFALFIAFMYFTLKQARSPETAEEPQPKKRALWLSVVWIVVGLACLIGGSNLFVDGATAVATQLGVSEAVIGLTIVAGGTSLPELATSVVSARKGNSGIAIGNVLGSNVFNILGILGATGLICPMELHGITMADLSVMVVSMIAVWFFSFTKYTFQRWEGAVLVVGFAVYMWHLLT</sequence>
<dbReference type="STRING" id="883158.HMPREF9140_01946"/>
<evidence type="ECO:0000256" key="5">
    <source>
        <dbReference type="SAM" id="Phobius"/>
    </source>
</evidence>
<dbReference type="AlphaFoldDB" id="H1Q4V8"/>
<accession>H1Q4V8</accession>
<evidence type="ECO:0000259" key="6">
    <source>
        <dbReference type="Pfam" id="PF01699"/>
    </source>
</evidence>
<comment type="caution">
    <text evidence="7">The sequence shown here is derived from an EMBL/GenBank/DDBJ whole genome shotgun (WGS) entry which is preliminary data.</text>
</comment>
<dbReference type="PANTHER" id="PTHR10846:SF8">
    <property type="entry name" value="INNER MEMBRANE PROTEIN YRBG"/>
    <property type="match status" value="1"/>
</dbReference>
<evidence type="ECO:0000256" key="1">
    <source>
        <dbReference type="ARBA" id="ARBA00004141"/>
    </source>
</evidence>
<evidence type="ECO:0000313" key="7">
    <source>
        <dbReference type="EMBL" id="EHO66171.1"/>
    </source>
</evidence>
<evidence type="ECO:0000256" key="3">
    <source>
        <dbReference type="ARBA" id="ARBA00022989"/>
    </source>
</evidence>
<evidence type="ECO:0000256" key="4">
    <source>
        <dbReference type="ARBA" id="ARBA00023136"/>
    </source>
</evidence>
<feature type="transmembrane region" description="Helical" evidence="5">
    <location>
        <begin position="230"/>
        <end position="254"/>
    </location>
</feature>
<keyword evidence="3 5" id="KW-1133">Transmembrane helix</keyword>
<feature type="transmembrane region" description="Helical" evidence="5">
    <location>
        <begin position="127"/>
        <end position="144"/>
    </location>
</feature>
<dbReference type="GO" id="GO:0005886">
    <property type="term" value="C:plasma membrane"/>
    <property type="evidence" value="ECO:0007669"/>
    <property type="project" value="TreeGrafter"/>
</dbReference>
<dbReference type="PANTHER" id="PTHR10846">
    <property type="entry name" value="SODIUM/POTASSIUM/CALCIUM EXCHANGER"/>
    <property type="match status" value="1"/>
</dbReference>
<keyword evidence="8" id="KW-1185">Reference proteome</keyword>